<dbReference type="Pfam" id="PF12937">
    <property type="entry name" value="F-box-like"/>
    <property type="match status" value="1"/>
</dbReference>
<reference evidence="2" key="1">
    <citation type="submission" date="2022-05" db="EMBL/GenBank/DDBJ databases">
        <title>The Musa troglodytarum L. genome provides insights into the mechanism of non-climacteric behaviour and enrichment of carotenoids.</title>
        <authorList>
            <person name="Wang J."/>
        </authorList>
    </citation>
    <scope>NUCLEOTIDE SEQUENCE</scope>
    <source>
        <tissue evidence="2">Leaf</tissue>
    </source>
</reference>
<dbReference type="SUPFAM" id="SSF81383">
    <property type="entry name" value="F-box domain"/>
    <property type="match status" value="1"/>
</dbReference>
<dbReference type="PANTHER" id="PTHR31672">
    <property type="entry name" value="BNACNNG10540D PROTEIN"/>
    <property type="match status" value="1"/>
</dbReference>
<evidence type="ECO:0000259" key="1">
    <source>
        <dbReference type="PROSITE" id="PS50181"/>
    </source>
</evidence>
<name>A0A9E7FAL1_9LILI</name>
<dbReference type="SMART" id="SM00256">
    <property type="entry name" value="FBOX"/>
    <property type="match status" value="1"/>
</dbReference>
<gene>
    <name evidence="2" type="ORF">MUK42_00929</name>
</gene>
<proteinExistence type="predicted"/>
<dbReference type="Proteomes" id="UP001055439">
    <property type="component" value="Chromosome 3"/>
</dbReference>
<dbReference type="PROSITE" id="PS50181">
    <property type="entry name" value="FBOX"/>
    <property type="match status" value="1"/>
</dbReference>
<sequence>MADALENTCSVGLVGPKKLGRSSHPLPHDVLVEILSYLPSKTFIRLLSVCKTFHRLLSDSHFLLLQSCHNTAISGFLAQDAPKTDITHLGDDRYADVPRSSLEVLRKFHFSILGSFGGLLFVLHWDERSSHGTGGNIFVYNLNRRTRCRLPSPPGKLISWGGIAAIFVNDDDRVTKDYKLVYLSGNFSHQCRVYDSTARAWTNYEMLDFGQGNLDYEHPVVCGDTVFWVSGIDELTDPYIVAFDTRKESTQVIPLPEIVVLTASKWDTMGIGKWEGKLLSLIHYQTFSCAFTLWSLTKATEGAVGWVTAHEISLAQMGFTNMREYCIITGVMLSEVATTASLVFDISDKVYSYSIKEGKLRKLGSAGFNYFTLFPYVSSLRPCGDHEELLEAM</sequence>
<keyword evidence="3" id="KW-1185">Reference proteome</keyword>
<dbReference type="OrthoDB" id="1631251at2759"/>
<dbReference type="AlphaFoldDB" id="A0A9E7FAL1"/>
<dbReference type="InterPro" id="IPR050796">
    <property type="entry name" value="SCF_F-box_component"/>
</dbReference>
<organism evidence="2 3">
    <name type="scientific">Musa troglodytarum</name>
    <name type="common">fe'i banana</name>
    <dbReference type="NCBI Taxonomy" id="320322"/>
    <lineage>
        <taxon>Eukaryota</taxon>
        <taxon>Viridiplantae</taxon>
        <taxon>Streptophyta</taxon>
        <taxon>Embryophyta</taxon>
        <taxon>Tracheophyta</taxon>
        <taxon>Spermatophyta</taxon>
        <taxon>Magnoliopsida</taxon>
        <taxon>Liliopsida</taxon>
        <taxon>Zingiberales</taxon>
        <taxon>Musaceae</taxon>
        <taxon>Musa</taxon>
    </lineage>
</organism>
<evidence type="ECO:0000313" key="3">
    <source>
        <dbReference type="Proteomes" id="UP001055439"/>
    </source>
</evidence>
<dbReference type="PANTHER" id="PTHR31672:SF13">
    <property type="entry name" value="F-BOX PROTEIN CPR30-LIKE"/>
    <property type="match status" value="1"/>
</dbReference>
<dbReference type="Gene3D" id="1.20.1280.50">
    <property type="match status" value="1"/>
</dbReference>
<protein>
    <recommendedName>
        <fullName evidence="1">F-box domain-containing protein</fullName>
    </recommendedName>
</protein>
<feature type="domain" description="F-box" evidence="1">
    <location>
        <begin position="20"/>
        <end position="65"/>
    </location>
</feature>
<dbReference type="EMBL" id="CP097505">
    <property type="protein sequence ID" value="URD92439.1"/>
    <property type="molecule type" value="Genomic_DNA"/>
</dbReference>
<dbReference type="InterPro" id="IPR001810">
    <property type="entry name" value="F-box_dom"/>
</dbReference>
<evidence type="ECO:0000313" key="2">
    <source>
        <dbReference type="EMBL" id="URD92439.1"/>
    </source>
</evidence>
<dbReference type="InterPro" id="IPR036047">
    <property type="entry name" value="F-box-like_dom_sf"/>
</dbReference>
<accession>A0A9E7FAL1</accession>